<evidence type="ECO:0000313" key="6">
    <source>
        <dbReference type="EMBL" id="GBO99927.1"/>
    </source>
</evidence>
<gene>
    <name evidence="6" type="ORF">EVAR_74292_1</name>
</gene>
<dbReference type="InterPro" id="IPR001254">
    <property type="entry name" value="Trypsin_dom"/>
</dbReference>
<dbReference type="Gene3D" id="2.40.10.10">
    <property type="entry name" value="Trypsin-like serine proteases"/>
    <property type="match status" value="2"/>
</dbReference>
<proteinExistence type="predicted"/>
<dbReference type="AlphaFoldDB" id="A0A4C1SFH5"/>
<dbReference type="PROSITE" id="PS50240">
    <property type="entry name" value="TRYPSIN_DOM"/>
    <property type="match status" value="1"/>
</dbReference>
<protein>
    <submittedName>
        <fullName evidence="6">Trypsin 3A1</fullName>
    </submittedName>
</protein>
<evidence type="ECO:0000256" key="2">
    <source>
        <dbReference type="ARBA" id="ARBA00022801"/>
    </source>
</evidence>
<keyword evidence="7" id="KW-1185">Reference proteome</keyword>
<evidence type="ECO:0000256" key="3">
    <source>
        <dbReference type="ARBA" id="ARBA00022825"/>
    </source>
</evidence>
<evidence type="ECO:0000256" key="1">
    <source>
        <dbReference type="ARBA" id="ARBA00022670"/>
    </source>
</evidence>
<evidence type="ECO:0000259" key="5">
    <source>
        <dbReference type="PROSITE" id="PS50240"/>
    </source>
</evidence>
<evidence type="ECO:0000313" key="7">
    <source>
        <dbReference type="Proteomes" id="UP000299102"/>
    </source>
</evidence>
<name>A0A4C1SFH5_EUMVA</name>
<feature type="domain" description="Peptidase S1" evidence="5">
    <location>
        <begin position="70"/>
        <end position="406"/>
    </location>
</feature>
<keyword evidence="1" id="KW-0645">Protease</keyword>
<keyword evidence="2" id="KW-0378">Hydrolase</keyword>
<reference evidence="6 7" key="1">
    <citation type="journal article" date="2019" name="Commun. Biol.">
        <title>The bagworm genome reveals a unique fibroin gene that provides high tensile strength.</title>
        <authorList>
            <person name="Kono N."/>
            <person name="Nakamura H."/>
            <person name="Ohtoshi R."/>
            <person name="Tomita M."/>
            <person name="Numata K."/>
            <person name="Arakawa K."/>
        </authorList>
    </citation>
    <scope>NUCLEOTIDE SEQUENCE [LARGE SCALE GENOMIC DNA]</scope>
</reference>
<dbReference type="STRING" id="151549.A0A4C1SFH5"/>
<sequence length="406" mass="45491">MGYLDKNVRKRICLKVFLLDKANCHYFTGSNNITCVKKYYTSYVLRETIPIDYEYYHEVIPSSTTNSFRIMGGSEVPIQEVPYQVQYGSCGGVIISPAWVLTAAHCGAERLGPNTTISNSFAITVASNFSSSVVIHVSVITTTIQTPQTSLSAGFLSAEKSYVIEIVPTEDTRHDTTSHVLSNLAGSITVSASQPASTHQMVTFADIYVFAGEHMPSTFKTFRVSSPKEALLDLESGSDSEYSDEEKSFFVHPVNGVKYYDYSYDAFIDIFDEEVMKVIVDETNRYAHQVINKAKAAVKVTSDHIVIDREKYNFVKAGSARRWQGEQFNVCAHFTHPLWKQKTKAHLYDWDFQLLMLERPIPVTRGTRPIAVGAEDDIRPGELLTVTGWGYTRSKASEMRRLSVAS</sequence>
<dbReference type="EMBL" id="BGZK01000004">
    <property type="protein sequence ID" value="GBO99927.1"/>
    <property type="molecule type" value="Genomic_DNA"/>
</dbReference>
<organism evidence="6 7">
    <name type="scientific">Eumeta variegata</name>
    <name type="common">Bagworm moth</name>
    <name type="synonym">Eumeta japonica</name>
    <dbReference type="NCBI Taxonomy" id="151549"/>
    <lineage>
        <taxon>Eukaryota</taxon>
        <taxon>Metazoa</taxon>
        <taxon>Ecdysozoa</taxon>
        <taxon>Arthropoda</taxon>
        <taxon>Hexapoda</taxon>
        <taxon>Insecta</taxon>
        <taxon>Pterygota</taxon>
        <taxon>Neoptera</taxon>
        <taxon>Endopterygota</taxon>
        <taxon>Lepidoptera</taxon>
        <taxon>Glossata</taxon>
        <taxon>Ditrysia</taxon>
        <taxon>Tineoidea</taxon>
        <taxon>Psychidae</taxon>
        <taxon>Oiketicinae</taxon>
        <taxon>Eumeta</taxon>
    </lineage>
</organism>
<dbReference type="PANTHER" id="PTHR24276:SF91">
    <property type="entry name" value="AT26814P-RELATED"/>
    <property type="match status" value="1"/>
</dbReference>
<dbReference type="InterPro" id="IPR009003">
    <property type="entry name" value="Peptidase_S1_PA"/>
</dbReference>
<dbReference type="InterPro" id="IPR018114">
    <property type="entry name" value="TRYPSIN_HIS"/>
</dbReference>
<accession>A0A4C1SFH5</accession>
<dbReference type="GO" id="GO:0004252">
    <property type="term" value="F:serine-type endopeptidase activity"/>
    <property type="evidence" value="ECO:0007669"/>
    <property type="project" value="InterPro"/>
</dbReference>
<dbReference type="PROSITE" id="PS00134">
    <property type="entry name" value="TRYPSIN_HIS"/>
    <property type="match status" value="1"/>
</dbReference>
<keyword evidence="3" id="KW-0720">Serine protease</keyword>
<dbReference type="InterPro" id="IPR043504">
    <property type="entry name" value="Peptidase_S1_PA_chymotrypsin"/>
</dbReference>
<dbReference type="OrthoDB" id="10059102at2759"/>
<dbReference type="GO" id="GO:0006508">
    <property type="term" value="P:proteolysis"/>
    <property type="evidence" value="ECO:0007669"/>
    <property type="project" value="UniProtKB-KW"/>
</dbReference>
<keyword evidence="4" id="KW-1015">Disulfide bond</keyword>
<dbReference type="SUPFAM" id="SSF50494">
    <property type="entry name" value="Trypsin-like serine proteases"/>
    <property type="match status" value="2"/>
</dbReference>
<dbReference type="SMART" id="SM00020">
    <property type="entry name" value="Tryp_SPc"/>
    <property type="match status" value="1"/>
</dbReference>
<dbReference type="Proteomes" id="UP000299102">
    <property type="component" value="Unassembled WGS sequence"/>
</dbReference>
<dbReference type="Pfam" id="PF00089">
    <property type="entry name" value="Trypsin"/>
    <property type="match status" value="2"/>
</dbReference>
<comment type="caution">
    <text evidence="6">The sequence shown here is derived from an EMBL/GenBank/DDBJ whole genome shotgun (WGS) entry which is preliminary data.</text>
</comment>
<dbReference type="InterPro" id="IPR050430">
    <property type="entry name" value="Peptidase_S1"/>
</dbReference>
<evidence type="ECO:0000256" key="4">
    <source>
        <dbReference type="ARBA" id="ARBA00023157"/>
    </source>
</evidence>
<dbReference type="PANTHER" id="PTHR24276">
    <property type="entry name" value="POLYSERASE-RELATED"/>
    <property type="match status" value="1"/>
</dbReference>